<dbReference type="OrthoDB" id="9795736at2"/>
<dbReference type="Pfam" id="PF06210">
    <property type="entry name" value="DUF1003"/>
    <property type="match status" value="1"/>
</dbReference>
<dbReference type="PANTHER" id="PTHR41386">
    <property type="entry name" value="INTEGRAL MEMBRANE PROTEIN-RELATED"/>
    <property type="match status" value="1"/>
</dbReference>
<feature type="transmembrane region" description="Helical" evidence="2">
    <location>
        <begin position="154"/>
        <end position="176"/>
    </location>
</feature>
<accession>A0A240UQP0</accession>
<reference evidence="3 4" key="1">
    <citation type="submission" date="2017-05" db="EMBL/GenBank/DDBJ databases">
        <authorList>
            <person name="Song R."/>
            <person name="Chenine A.L."/>
            <person name="Ruprecht R.M."/>
        </authorList>
    </citation>
    <scope>NUCLEOTIDE SEQUENCE [LARGE SCALE GENOMIC DNA]</scope>
    <source>
        <strain evidence="3">SW32</strain>
    </source>
</reference>
<dbReference type="PANTHER" id="PTHR41386:SF1">
    <property type="entry name" value="MEMBRANE PROTEIN"/>
    <property type="match status" value="1"/>
</dbReference>
<evidence type="ECO:0000256" key="1">
    <source>
        <dbReference type="SAM" id="MobiDB-lite"/>
    </source>
</evidence>
<feature type="transmembrane region" description="Helical" evidence="2">
    <location>
        <begin position="127"/>
        <end position="148"/>
    </location>
</feature>
<dbReference type="AlphaFoldDB" id="A0A240UQP0"/>
<feature type="region of interest" description="Disordered" evidence="1">
    <location>
        <begin position="221"/>
        <end position="253"/>
    </location>
</feature>
<feature type="compositionally biased region" description="Basic and acidic residues" evidence="1">
    <location>
        <begin position="221"/>
        <end position="247"/>
    </location>
</feature>
<evidence type="ECO:0000256" key="2">
    <source>
        <dbReference type="SAM" id="Phobius"/>
    </source>
</evidence>
<protein>
    <submittedName>
        <fullName evidence="3">Uncharacterized protein</fullName>
    </submittedName>
</protein>
<organism evidence="3 4">
    <name type="scientific">Kushneria marisflavi</name>
    <dbReference type="NCBI Taxonomy" id="157779"/>
    <lineage>
        <taxon>Bacteria</taxon>
        <taxon>Pseudomonadati</taxon>
        <taxon>Pseudomonadota</taxon>
        <taxon>Gammaproteobacteria</taxon>
        <taxon>Oceanospirillales</taxon>
        <taxon>Halomonadaceae</taxon>
        <taxon>Kushneria</taxon>
    </lineage>
</organism>
<keyword evidence="2" id="KW-0472">Membrane</keyword>
<evidence type="ECO:0000313" key="3">
    <source>
        <dbReference type="EMBL" id="ART63446.1"/>
    </source>
</evidence>
<dbReference type="EMBL" id="CP021358">
    <property type="protein sequence ID" value="ART63446.1"/>
    <property type="molecule type" value="Genomic_DNA"/>
</dbReference>
<evidence type="ECO:0000313" key="4">
    <source>
        <dbReference type="Proteomes" id="UP000194457"/>
    </source>
</evidence>
<keyword evidence="2" id="KW-0812">Transmembrane</keyword>
<gene>
    <name evidence="3" type="ORF">B9H00_10550</name>
</gene>
<sequence length="253" mass="28271">MTLSRPSSQRDPSVPACHLCDRRPPEVDLVPQRAVRPALHAEIETLAAGWQPGCYICHADLARVRRHHLHAWLHRHHRGAPPDQALIAAIESDEPVSRPPQEVMPERAGLGDRAADRLANLGGSWGFILSFTVLLIGWMVLNTIGLLARPFDPYPFILLNLVLSSLAALQAPVIMMSQRRQEEKDRARAESDYRINLMAELEIRQLHDKLDHALIQLAEMREHPQARSEQGGKTKDMDAAEGCDKLGRSNSGQ</sequence>
<keyword evidence="2" id="KW-1133">Transmembrane helix</keyword>
<dbReference type="InterPro" id="IPR010406">
    <property type="entry name" value="DUF1003"/>
</dbReference>
<proteinExistence type="predicted"/>
<keyword evidence="4" id="KW-1185">Reference proteome</keyword>
<dbReference type="Proteomes" id="UP000194457">
    <property type="component" value="Chromosome"/>
</dbReference>
<name>A0A240UQP0_9GAMM</name>
<dbReference type="RefSeq" id="WP_086900629.1">
    <property type="nucleotide sequence ID" value="NZ_CP021358.1"/>
</dbReference>
<dbReference type="KEGG" id="kma:B9H00_10550"/>